<feature type="compositionally biased region" description="Low complexity" evidence="1">
    <location>
        <begin position="198"/>
        <end position="208"/>
    </location>
</feature>
<protein>
    <recommendedName>
        <fullName evidence="2">J domain-containing protein</fullName>
    </recommendedName>
</protein>
<evidence type="ECO:0000313" key="3">
    <source>
        <dbReference type="EMBL" id="KAF9937719.1"/>
    </source>
</evidence>
<dbReference type="InterPro" id="IPR018253">
    <property type="entry name" value="DnaJ_domain_CS"/>
</dbReference>
<dbReference type="PANTHER" id="PTHR44924">
    <property type="entry name" value="DNAJ SUBFAMILY A MEMBER 2"/>
    <property type="match status" value="1"/>
</dbReference>
<dbReference type="InterPro" id="IPR001623">
    <property type="entry name" value="DnaJ_domain"/>
</dbReference>
<keyword evidence="4" id="KW-1185">Reference proteome</keyword>
<dbReference type="SUPFAM" id="SSF46565">
    <property type="entry name" value="Chaperone J-domain"/>
    <property type="match status" value="1"/>
</dbReference>
<dbReference type="InterPro" id="IPR036784">
    <property type="entry name" value="AK/P_DHK_N_sf"/>
</dbReference>
<comment type="caution">
    <text evidence="3">The sequence shown here is derived from an EMBL/GenBank/DDBJ whole genome shotgun (WGS) entry which is preliminary data.</text>
</comment>
<dbReference type="AlphaFoldDB" id="A0A9P6IMA8"/>
<dbReference type="Pfam" id="PF10436">
    <property type="entry name" value="BCDHK_Adom3"/>
    <property type="match status" value="1"/>
</dbReference>
<dbReference type="PRINTS" id="PR00625">
    <property type="entry name" value="JDOMAIN"/>
</dbReference>
<dbReference type="EMBL" id="JAAAHW010009661">
    <property type="protein sequence ID" value="KAF9937719.1"/>
    <property type="molecule type" value="Genomic_DNA"/>
</dbReference>
<sequence length="537" mass="59172">MLSTASVSPSSDDTVYDYPRAATAASIDPQRIKLTAARGETPLSIAQCIKLGQSLGTKALLKNLAFLNRELPVRFSKRIVELNGLPKELKETEPFMNLINNYSVSFQELLSYSDNSRLFLPNPAHNSHTQLFHCNKIIMPTIIESRKPQYLTAECISCNAPVEFLLPKFTGETVYIACYICKQVLSIDLQLPQKSASASASGGASTSSNVHNSKRDSKFKKTGTDANPLETELYDILGVSADATPIQIKKNFRALALQNHPDKNPDPDAHAKFQKISEAYQILSDPKLRSNYNTYGLNKDVSPEGGFVNPEAFFKDQFGGDRFVDIIDATANDSKDKARDEARQARVEKLVKNLAHRLSIYTDGACDASASQKFEEMIRLEADDLKAESYGVELLHAIGFTYTLKAKQYLGKSEMLGLGSWFHGVREKGHILSETVSTLRAAMDLQQSFSQLEEAQKQPLDGAAKKALEEAAATKGLRALWKGSKLEVEGVLRDVCDKVLGDPTMDKTILLKRANALKIIGAVYESVKPDKPMSPPC</sequence>
<organism evidence="3 4">
    <name type="scientific">Modicella reniformis</name>
    <dbReference type="NCBI Taxonomy" id="1440133"/>
    <lineage>
        <taxon>Eukaryota</taxon>
        <taxon>Fungi</taxon>
        <taxon>Fungi incertae sedis</taxon>
        <taxon>Mucoromycota</taxon>
        <taxon>Mortierellomycotina</taxon>
        <taxon>Mortierellomycetes</taxon>
        <taxon>Mortierellales</taxon>
        <taxon>Mortierellaceae</taxon>
        <taxon>Modicella</taxon>
    </lineage>
</organism>
<name>A0A9P6IMA8_9FUNG</name>
<dbReference type="Proteomes" id="UP000749646">
    <property type="component" value="Unassembled WGS sequence"/>
</dbReference>
<dbReference type="InterPro" id="IPR036869">
    <property type="entry name" value="J_dom_sf"/>
</dbReference>
<evidence type="ECO:0000256" key="1">
    <source>
        <dbReference type="SAM" id="MobiDB-lite"/>
    </source>
</evidence>
<dbReference type="PANTHER" id="PTHR44924:SF1">
    <property type="entry name" value="DNAJ SUBFAMILY A MEMBER 2"/>
    <property type="match status" value="1"/>
</dbReference>
<dbReference type="InterPro" id="IPR026894">
    <property type="entry name" value="DnaJ_X"/>
</dbReference>
<evidence type="ECO:0000259" key="2">
    <source>
        <dbReference type="PROSITE" id="PS50076"/>
    </source>
</evidence>
<gene>
    <name evidence="3" type="ORF">BGZ65_001117</name>
</gene>
<accession>A0A9P6IMA8</accession>
<dbReference type="Gene3D" id="1.20.140.20">
    <property type="entry name" value="Alpha-ketoacid/pyruvate dehydrogenase kinase, N-terminal domain"/>
    <property type="match status" value="1"/>
</dbReference>
<dbReference type="OrthoDB" id="552049at2759"/>
<dbReference type="PROSITE" id="PS00636">
    <property type="entry name" value="DNAJ_1"/>
    <property type="match status" value="1"/>
</dbReference>
<dbReference type="CDD" id="cd06257">
    <property type="entry name" value="DnaJ"/>
    <property type="match status" value="1"/>
</dbReference>
<evidence type="ECO:0000313" key="4">
    <source>
        <dbReference type="Proteomes" id="UP000749646"/>
    </source>
</evidence>
<dbReference type="InterPro" id="IPR018955">
    <property type="entry name" value="BCDHK/PDK_N"/>
</dbReference>
<dbReference type="Pfam" id="PF00226">
    <property type="entry name" value="DnaJ"/>
    <property type="match status" value="1"/>
</dbReference>
<proteinExistence type="predicted"/>
<dbReference type="Gene3D" id="1.10.287.110">
    <property type="entry name" value="DnaJ domain"/>
    <property type="match status" value="1"/>
</dbReference>
<dbReference type="PROSITE" id="PS50076">
    <property type="entry name" value="DNAJ_2"/>
    <property type="match status" value="1"/>
</dbReference>
<dbReference type="SUPFAM" id="SSF69012">
    <property type="entry name" value="alpha-ketoacid dehydrogenase kinase, N-terminal domain"/>
    <property type="match status" value="1"/>
</dbReference>
<feature type="domain" description="J" evidence="2">
    <location>
        <begin position="232"/>
        <end position="296"/>
    </location>
</feature>
<reference evidence="3" key="1">
    <citation type="journal article" date="2020" name="Fungal Divers.">
        <title>Resolving the Mortierellaceae phylogeny through synthesis of multi-gene phylogenetics and phylogenomics.</title>
        <authorList>
            <person name="Vandepol N."/>
            <person name="Liber J."/>
            <person name="Desiro A."/>
            <person name="Na H."/>
            <person name="Kennedy M."/>
            <person name="Barry K."/>
            <person name="Grigoriev I.V."/>
            <person name="Miller A.N."/>
            <person name="O'Donnell K."/>
            <person name="Stajich J.E."/>
            <person name="Bonito G."/>
        </authorList>
    </citation>
    <scope>NUCLEOTIDE SEQUENCE</scope>
    <source>
        <strain evidence="3">MES-2147</strain>
    </source>
</reference>
<dbReference type="SMART" id="SM00271">
    <property type="entry name" value="DnaJ"/>
    <property type="match status" value="1"/>
</dbReference>
<feature type="region of interest" description="Disordered" evidence="1">
    <location>
        <begin position="198"/>
        <end position="224"/>
    </location>
</feature>
<dbReference type="Pfam" id="PF14308">
    <property type="entry name" value="DnaJ-X"/>
    <property type="match status" value="1"/>
</dbReference>